<name>A0A8S1F5L4_9PELO</name>
<feature type="region of interest" description="Disordered" evidence="1">
    <location>
        <begin position="295"/>
        <end position="315"/>
    </location>
</feature>
<evidence type="ECO:0000256" key="2">
    <source>
        <dbReference type="SAM" id="Phobius"/>
    </source>
</evidence>
<evidence type="ECO:0000256" key="1">
    <source>
        <dbReference type="SAM" id="MobiDB-lite"/>
    </source>
</evidence>
<keyword evidence="4" id="KW-1185">Reference proteome</keyword>
<protein>
    <submittedName>
        <fullName evidence="3">Uncharacterized protein</fullName>
    </submittedName>
</protein>
<dbReference type="GO" id="GO:0005886">
    <property type="term" value="C:plasma membrane"/>
    <property type="evidence" value="ECO:0007669"/>
    <property type="project" value="TreeGrafter"/>
</dbReference>
<feature type="compositionally biased region" description="Polar residues" evidence="1">
    <location>
        <begin position="305"/>
        <end position="315"/>
    </location>
</feature>
<proteinExistence type="predicted"/>
<feature type="transmembrane region" description="Helical" evidence="2">
    <location>
        <begin position="74"/>
        <end position="95"/>
    </location>
</feature>
<comment type="caution">
    <text evidence="3">The sequence shown here is derived from an EMBL/GenBank/DDBJ whole genome shotgun (WGS) entry which is preliminary data.</text>
</comment>
<dbReference type="Proteomes" id="UP000494206">
    <property type="component" value="Unassembled WGS sequence"/>
</dbReference>
<feature type="transmembrane region" description="Helical" evidence="2">
    <location>
        <begin position="162"/>
        <end position="195"/>
    </location>
</feature>
<dbReference type="GO" id="GO:0031175">
    <property type="term" value="P:neuron projection development"/>
    <property type="evidence" value="ECO:0007669"/>
    <property type="project" value="TreeGrafter"/>
</dbReference>
<gene>
    <name evidence="3" type="ORF">CBOVIS_LOCUS12546</name>
</gene>
<feature type="transmembrane region" description="Helical" evidence="2">
    <location>
        <begin position="246"/>
        <end position="267"/>
    </location>
</feature>
<reference evidence="3 4" key="1">
    <citation type="submission" date="2020-04" db="EMBL/GenBank/DDBJ databases">
        <authorList>
            <person name="Laetsch R D."/>
            <person name="Stevens L."/>
            <person name="Kumar S."/>
            <person name="Blaxter L. M."/>
        </authorList>
    </citation>
    <scope>NUCLEOTIDE SEQUENCE [LARGE SCALE GENOMIC DNA]</scope>
</reference>
<dbReference type="EMBL" id="CADEPM010000012">
    <property type="protein sequence ID" value="CAB3411121.1"/>
    <property type="molecule type" value="Genomic_DNA"/>
</dbReference>
<accession>A0A8S1F5L4</accession>
<evidence type="ECO:0000313" key="4">
    <source>
        <dbReference type="Proteomes" id="UP000494206"/>
    </source>
</evidence>
<dbReference type="PANTHER" id="PTHR11683">
    <property type="entry name" value="MYELIN PROTEOLIPID"/>
    <property type="match status" value="1"/>
</dbReference>
<dbReference type="AlphaFoldDB" id="A0A8S1F5L4"/>
<dbReference type="OrthoDB" id="9993736at2759"/>
<dbReference type="Pfam" id="PF01275">
    <property type="entry name" value="Myelin_PLP"/>
    <property type="match status" value="1"/>
</dbReference>
<evidence type="ECO:0000313" key="3">
    <source>
        <dbReference type="EMBL" id="CAB3411121.1"/>
    </source>
</evidence>
<feature type="transmembrane region" description="Helical" evidence="2">
    <location>
        <begin position="119"/>
        <end position="141"/>
    </location>
</feature>
<keyword evidence="2" id="KW-0472">Membrane</keyword>
<keyword evidence="2" id="KW-0812">Transmembrane</keyword>
<dbReference type="InterPro" id="IPR001614">
    <property type="entry name" value="Myelin_PLP"/>
</dbReference>
<organism evidence="3 4">
    <name type="scientific">Caenorhabditis bovis</name>
    <dbReference type="NCBI Taxonomy" id="2654633"/>
    <lineage>
        <taxon>Eukaryota</taxon>
        <taxon>Metazoa</taxon>
        <taxon>Ecdysozoa</taxon>
        <taxon>Nematoda</taxon>
        <taxon>Chromadorea</taxon>
        <taxon>Rhabditida</taxon>
        <taxon>Rhabditina</taxon>
        <taxon>Rhabditomorpha</taxon>
        <taxon>Rhabditoidea</taxon>
        <taxon>Rhabditidae</taxon>
        <taxon>Peloderinae</taxon>
        <taxon>Caenorhabditis</taxon>
    </lineage>
</organism>
<keyword evidence="2" id="KW-1133">Transmembrane helix</keyword>
<sequence>MTETSRLHDSPFASSSALYEHRVLQFSIGKQTNRRPNAKRPTRRDEHVVVDDGLIHLKSADDDDCFHRLPYASLIASLLCILGVVLFAIMMSWAFNATAEQTRRTLRIDDWPWLDKVQVVFIVLATIMSFFALFFLCIGFTATGATRETMYKDASARCGGKVACVIAMIFDILLVIAWLFITSIVSMLCVAYFFFDRLCLHLPAYSEADCIDLHVFWPLVASFANSSFRVCGGDAQQFCALSSTAFSWYVIGWVGSVLILLGLLLFFGIHASNYAHIGNASKYIELNHVERYDPQPTRGRRYEPSHQTWMNSNYS</sequence>
<dbReference type="PANTHER" id="PTHR11683:SF12">
    <property type="entry name" value="M6, ISOFORM F"/>
    <property type="match status" value="1"/>
</dbReference>